<name>Q8H3I0_ORYSJ</name>
<sequence>MAGWARWWRHRARWRASPVGGGGTGLGGGSGLGGGGGGLGEGGVRGGGGGLGGGRRRSVETPVGQVGAGRAAVSGGVVGEEAAEVRMEGRGGSVVAAVGSAREAAASASASVATAAGSAREDMAAAAGSVATVAGLAREDDGGARVLRRRETVAGLRKIFDPI</sequence>
<dbReference type="AlphaFoldDB" id="Q8H3I0"/>
<evidence type="ECO:0000313" key="3">
    <source>
        <dbReference type="Proteomes" id="UP000000763"/>
    </source>
</evidence>
<dbReference type="EMBL" id="AP005127">
    <property type="protein sequence ID" value="BAC16692.1"/>
    <property type="molecule type" value="Genomic_DNA"/>
</dbReference>
<organism evidence="2 3">
    <name type="scientific">Oryza sativa subsp. japonica</name>
    <name type="common">Rice</name>
    <dbReference type="NCBI Taxonomy" id="39947"/>
    <lineage>
        <taxon>Eukaryota</taxon>
        <taxon>Viridiplantae</taxon>
        <taxon>Streptophyta</taxon>
        <taxon>Embryophyta</taxon>
        <taxon>Tracheophyta</taxon>
        <taxon>Spermatophyta</taxon>
        <taxon>Magnoliopsida</taxon>
        <taxon>Liliopsida</taxon>
        <taxon>Poales</taxon>
        <taxon>Poaceae</taxon>
        <taxon>BOP clade</taxon>
        <taxon>Oryzoideae</taxon>
        <taxon>Oryzeae</taxon>
        <taxon>Oryzinae</taxon>
        <taxon>Oryza</taxon>
        <taxon>Oryza sativa</taxon>
    </lineage>
</organism>
<reference evidence="3" key="2">
    <citation type="journal article" date="2008" name="Nucleic Acids Res.">
        <title>The rice annotation project database (RAP-DB): 2008 update.</title>
        <authorList>
            <consortium name="The rice annotation project (RAP)"/>
        </authorList>
    </citation>
    <scope>GENOME REANNOTATION</scope>
    <source>
        <strain evidence="3">cv. Nipponbare</strain>
    </source>
</reference>
<protein>
    <submittedName>
        <fullName evidence="2">Uncharacterized protein</fullName>
    </submittedName>
</protein>
<accession>Q8H3I0</accession>
<reference evidence="3" key="1">
    <citation type="journal article" date="2005" name="Nature">
        <title>The map-based sequence of the rice genome.</title>
        <authorList>
            <consortium name="International rice genome sequencing project (IRGSP)"/>
            <person name="Matsumoto T."/>
            <person name="Wu J."/>
            <person name="Kanamori H."/>
            <person name="Katayose Y."/>
            <person name="Fujisawa M."/>
            <person name="Namiki N."/>
            <person name="Mizuno H."/>
            <person name="Yamamoto K."/>
            <person name="Antonio B.A."/>
            <person name="Baba T."/>
            <person name="Sakata K."/>
            <person name="Nagamura Y."/>
            <person name="Aoki H."/>
            <person name="Arikawa K."/>
            <person name="Arita K."/>
            <person name="Bito T."/>
            <person name="Chiden Y."/>
            <person name="Fujitsuka N."/>
            <person name="Fukunaka R."/>
            <person name="Hamada M."/>
            <person name="Harada C."/>
            <person name="Hayashi A."/>
            <person name="Hijishita S."/>
            <person name="Honda M."/>
            <person name="Hosokawa S."/>
            <person name="Ichikawa Y."/>
            <person name="Idonuma A."/>
            <person name="Iijima M."/>
            <person name="Ikeda M."/>
            <person name="Ikeno M."/>
            <person name="Ito K."/>
            <person name="Ito S."/>
            <person name="Ito T."/>
            <person name="Ito Y."/>
            <person name="Ito Y."/>
            <person name="Iwabuchi A."/>
            <person name="Kamiya K."/>
            <person name="Karasawa W."/>
            <person name="Kurita K."/>
            <person name="Katagiri S."/>
            <person name="Kikuta A."/>
            <person name="Kobayashi H."/>
            <person name="Kobayashi N."/>
            <person name="Machita K."/>
            <person name="Maehara T."/>
            <person name="Masukawa M."/>
            <person name="Mizubayashi T."/>
            <person name="Mukai Y."/>
            <person name="Nagasaki H."/>
            <person name="Nagata Y."/>
            <person name="Naito S."/>
            <person name="Nakashima M."/>
            <person name="Nakama Y."/>
            <person name="Nakamichi Y."/>
            <person name="Nakamura M."/>
            <person name="Meguro A."/>
            <person name="Negishi M."/>
            <person name="Ohta I."/>
            <person name="Ohta T."/>
            <person name="Okamoto M."/>
            <person name="Ono N."/>
            <person name="Saji S."/>
            <person name="Sakaguchi M."/>
            <person name="Sakai K."/>
            <person name="Shibata M."/>
            <person name="Shimokawa T."/>
            <person name="Song J."/>
            <person name="Takazaki Y."/>
            <person name="Terasawa K."/>
            <person name="Tsugane M."/>
            <person name="Tsuji K."/>
            <person name="Ueda S."/>
            <person name="Waki K."/>
            <person name="Yamagata H."/>
            <person name="Yamamoto M."/>
            <person name="Yamamoto S."/>
            <person name="Yamane H."/>
            <person name="Yoshiki S."/>
            <person name="Yoshihara R."/>
            <person name="Yukawa K."/>
            <person name="Zhong H."/>
            <person name="Yano M."/>
            <person name="Yuan Q."/>
            <person name="Ouyang S."/>
            <person name="Liu J."/>
            <person name="Jones K.M."/>
            <person name="Gansberger K."/>
            <person name="Moffat K."/>
            <person name="Hill J."/>
            <person name="Bera J."/>
            <person name="Fadrosh D."/>
            <person name="Jin S."/>
            <person name="Johri S."/>
            <person name="Kim M."/>
            <person name="Overton L."/>
            <person name="Reardon M."/>
            <person name="Tsitrin T."/>
            <person name="Vuong H."/>
            <person name="Weaver B."/>
            <person name="Ciecko A."/>
            <person name="Tallon L."/>
            <person name="Jackson J."/>
            <person name="Pai G."/>
            <person name="Aken S.V."/>
            <person name="Utterback T."/>
            <person name="Reidmuller S."/>
            <person name="Feldblyum T."/>
            <person name="Hsiao J."/>
            <person name="Zismann V."/>
            <person name="Iobst S."/>
            <person name="de Vazeille A.R."/>
            <person name="Buell C.R."/>
            <person name="Ying K."/>
            <person name="Li Y."/>
            <person name="Lu T."/>
            <person name="Huang Y."/>
            <person name="Zhao Q."/>
            <person name="Feng Q."/>
            <person name="Zhang L."/>
            <person name="Zhu J."/>
            <person name="Weng Q."/>
            <person name="Mu J."/>
            <person name="Lu Y."/>
            <person name="Fan D."/>
            <person name="Liu Y."/>
            <person name="Guan J."/>
            <person name="Zhang Y."/>
            <person name="Yu S."/>
            <person name="Liu X."/>
            <person name="Zhang Y."/>
            <person name="Hong G."/>
            <person name="Han B."/>
            <person name="Choisne N."/>
            <person name="Demange N."/>
            <person name="Orjeda G."/>
            <person name="Samain S."/>
            <person name="Cattolico L."/>
            <person name="Pelletier E."/>
            <person name="Couloux A."/>
            <person name="Segurens B."/>
            <person name="Wincker P."/>
            <person name="D'Hont A."/>
            <person name="Scarpelli C."/>
            <person name="Weissenbach J."/>
            <person name="Salanoubat M."/>
            <person name="Quetier F."/>
            <person name="Yu Y."/>
            <person name="Kim H.R."/>
            <person name="Rambo T."/>
            <person name="Currie J."/>
            <person name="Collura K."/>
            <person name="Luo M."/>
            <person name="Yang T."/>
            <person name="Ammiraju J.S.S."/>
            <person name="Engler F."/>
            <person name="Soderlund C."/>
            <person name="Wing R.A."/>
            <person name="Palmer L.E."/>
            <person name="de la Bastide M."/>
            <person name="Spiegel L."/>
            <person name="Nascimento L."/>
            <person name="Zutavern T."/>
            <person name="O'Shaughnessy A."/>
            <person name="Dike S."/>
            <person name="Dedhia N."/>
            <person name="Preston R."/>
            <person name="Balija V."/>
            <person name="McCombie W.R."/>
            <person name="Chow T."/>
            <person name="Chen H."/>
            <person name="Chung M."/>
            <person name="Chen C."/>
            <person name="Shaw J."/>
            <person name="Wu H."/>
            <person name="Hsiao K."/>
            <person name="Chao Y."/>
            <person name="Chu M."/>
            <person name="Cheng C."/>
            <person name="Hour A."/>
            <person name="Lee P."/>
            <person name="Lin S."/>
            <person name="Lin Y."/>
            <person name="Liou J."/>
            <person name="Liu S."/>
            <person name="Hsing Y."/>
            <person name="Raghuvanshi S."/>
            <person name="Mohanty A."/>
            <person name="Bharti A.K."/>
            <person name="Gaur A."/>
            <person name="Gupta V."/>
            <person name="Kumar D."/>
            <person name="Ravi V."/>
            <person name="Vij S."/>
            <person name="Kapur A."/>
            <person name="Khurana P."/>
            <person name="Khurana P."/>
            <person name="Khurana J.P."/>
            <person name="Tyagi A.K."/>
            <person name="Gaikwad K."/>
            <person name="Singh A."/>
            <person name="Dalal V."/>
            <person name="Srivastava S."/>
            <person name="Dixit A."/>
            <person name="Pal A.K."/>
            <person name="Ghazi I.A."/>
            <person name="Yadav M."/>
            <person name="Pandit A."/>
            <person name="Bhargava A."/>
            <person name="Sureshbabu K."/>
            <person name="Batra K."/>
            <person name="Sharma T.R."/>
            <person name="Mohapatra T."/>
            <person name="Singh N.K."/>
            <person name="Messing J."/>
            <person name="Nelson A.B."/>
            <person name="Fuks G."/>
            <person name="Kavchok S."/>
            <person name="Keizer G."/>
            <person name="Linton E."/>
            <person name="Llaca V."/>
            <person name="Song R."/>
            <person name="Tanyolac B."/>
            <person name="Young S."/>
            <person name="Ho-Il K."/>
            <person name="Hahn J.H."/>
            <person name="Sangsakoo G."/>
            <person name="Vanavichit A."/>
            <person name="de Mattos Luiz.A.T."/>
            <person name="Zimmer P.D."/>
            <person name="Malone G."/>
            <person name="Dellagostin O."/>
            <person name="de Oliveira A.C."/>
            <person name="Bevan M."/>
            <person name="Bancroft I."/>
            <person name="Minx P."/>
            <person name="Cordum H."/>
            <person name="Wilson R."/>
            <person name="Cheng Z."/>
            <person name="Jin W."/>
            <person name="Jiang J."/>
            <person name="Leong S.A."/>
            <person name="Iwama H."/>
            <person name="Gojobori T."/>
            <person name="Itoh T."/>
            <person name="Niimura Y."/>
            <person name="Fujii Y."/>
            <person name="Habara T."/>
            <person name="Sakai H."/>
            <person name="Sato Y."/>
            <person name="Wilson G."/>
            <person name="Kumar K."/>
            <person name="McCouch S."/>
            <person name="Juretic N."/>
            <person name="Hoen D."/>
            <person name="Wright S."/>
            <person name="Bruskiewich R."/>
            <person name="Bureau T."/>
            <person name="Miyao A."/>
            <person name="Hirochika H."/>
            <person name="Nishikawa T."/>
            <person name="Kadowaki K."/>
            <person name="Sugiura M."/>
            <person name="Burr B."/>
            <person name="Sasaki T."/>
        </authorList>
    </citation>
    <scope>NUCLEOTIDE SEQUENCE [LARGE SCALE GENOMIC DNA]</scope>
    <source>
        <strain evidence="3">cv. Nipponbare</strain>
    </source>
</reference>
<dbReference type="Proteomes" id="UP000000763">
    <property type="component" value="Chromosome 7"/>
</dbReference>
<feature type="compositionally biased region" description="Gly residues" evidence="1">
    <location>
        <begin position="19"/>
        <end position="53"/>
    </location>
</feature>
<evidence type="ECO:0000313" key="2">
    <source>
        <dbReference type="EMBL" id="BAC16692.1"/>
    </source>
</evidence>
<evidence type="ECO:0000256" key="1">
    <source>
        <dbReference type="SAM" id="MobiDB-lite"/>
    </source>
</evidence>
<proteinExistence type="predicted"/>
<gene>
    <name evidence="2" type="primary">OSJNBb0062D12.101</name>
</gene>
<feature type="region of interest" description="Disordered" evidence="1">
    <location>
        <begin position="16"/>
        <end position="67"/>
    </location>
</feature>